<dbReference type="Proteomes" id="UP000197092">
    <property type="component" value="Chromosome 1"/>
</dbReference>
<proteinExistence type="predicted"/>
<evidence type="ECO:0000313" key="2">
    <source>
        <dbReference type="Proteomes" id="UP000197092"/>
    </source>
</evidence>
<name>A0AAN1FEJ1_9VIBR</name>
<evidence type="ECO:0008006" key="3">
    <source>
        <dbReference type="Google" id="ProtNLM"/>
    </source>
</evidence>
<dbReference type="EMBL" id="CP018308">
    <property type="protein sequence ID" value="ASI89117.1"/>
    <property type="molecule type" value="Genomic_DNA"/>
</dbReference>
<organism evidence="1 2">
    <name type="scientific">Vibrio mediterranei</name>
    <dbReference type="NCBI Taxonomy" id="689"/>
    <lineage>
        <taxon>Bacteria</taxon>
        <taxon>Pseudomonadati</taxon>
        <taxon>Pseudomonadota</taxon>
        <taxon>Gammaproteobacteria</taxon>
        <taxon>Vibrionales</taxon>
        <taxon>Vibrionaceae</taxon>
        <taxon>Vibrio</taxon>
    </lineage>
</organism>
<dbReference type="InterPro" id="IPR047727">
    <property type="entry name" value="Sce7725-like"/>
</dbReference>
<accession>A0AAN1FEJ1</accession>
<sequence>MYYPFMRGKKHELSALRKISSILDPQKVRPIIEPVKSNTTSLIRTITLLNSHQHRPLVIINPIEGELAQSNLLSLLQNPDISFLPCVAFTHNNVTTATQIANQFIQDHVEFSTYFRHEPTANLGHITSQALINSVFSTSNSTHTFLSTLPNLVKIQDCFTASARNADYSILPYNFSDAHLTYQNLPNAIGFGDFQIVGEPFSSSGGPARAVAIHITYINSQANDLMYIKHSVSTIDSNTTTNTGAKCIEALQSLVSFANQTPDINQQTIGFTELLDYHTRRHFPNLGPIKECSMMHHIETLNSYL</sequence>
<protein>
    <recommendedName>
        <fullName evidence="3">Sce7725 family protein</fullName>
    </recommendedName>
</protein>
<evidence type="ECO:0000313" key="1">
    <source>
        <dbReference type="EMBL" id="ASI89117.1"/>
    </source>
</evidence>
<reference evidence="2" key="1">
    <citation type="submission" date="2016-12" db="EMBL/GenBank/DDBJ databases">
        <title>Comparative genomic analysis reveals the diversity, evolution, and environmental adaptation strategies of the genus Vibrio.</title>
        <authorList>
            <person name="Lin H."/>
            <person name="Wang X."/>
            <person name="Zhang X.-H."/>
        </authorList>
    </citation>
    <scope>NUCLEOTIDE SEQUENCE [LARGE SCALE GENOMIC DNA]</scope>
    <source>
        <strain evidence="2">QT6D1</strain>
    </source>
</reference>
<dbReference type="KEGG" id="vsh:BSZ05_04470"/>
<dbReference type="AlphaFoldDB" id="A0AAN1FEJ1"/>
<gene>
    <name evidence="1" type="ORF">BSZ05_04470</name>
</gene>
<dbReference type="NCBIfam" id="NF033831">
    <property type="entry name" value="sce7725_fam"/>
    <property type="match status" value="1"/>
</dbReference>